<dbReference type="Pfam" id="PF07715">
    <property type="entry name" value="Plug"/>
    <property type="match status" value="1"/>
</dbReference>
<evidence type="ECO:0000256" key="2">
    <source>
        <dbReference type="ARBA" id="ARBA00022448"/>
    </source>
</evidence>
<dbReference type="InterPro" id="IPR012910">
    <property type="entry name" value="Plug_dom"/>
</dbReference>
<reference evidence="13 14" key="1">
    <citation type="submission" date="2018-06" db="EMBL/GenBank/DDBJ databases">
        <authorList>
            <consortium name="Pathogen Informatics"/>
            <person name="Doyle S."/>
        </authorList>
    </citation>
    <scope>NUCLEOTIDE SEQUENCE [LARGE SCALE GENOMIC DNA]</scope>
    <source>
        <strain evidence="13 14">NCTC10738</strain>
    </source>
</reference>
<feature type="signal peptide" evidence="10">
    <location>
        <begin position="1"/>
        <end position="29"/>
    </location>
</feature>
<feature type="domain" description="TonB-dependent receptor-like beta-barrel" evidence="11">
    <location>
        <begin position="263"/>
        <end position="719"/>
    </location>
</feature>
<sequence>MTSEQSRRMAPSGKLPLLLCALAPWPLLAATSQPSKSGSSVLGEPKVEAIEIIEVRGQPFRRELTLTRPGEALVTLEDIEEQQAGNFAEVLDTVPGITLDGGPRSGGEKINVWGFGETEDLNVYVDNAPVGFEQYRYGSFFIDPDMVKRIEVIKGAHDPRSGNGGFGGSMYVVTKSADDFLDYGKNLGARVKASYADNNGLETYTGTLYGRLNSGLSALVNYSYKDAGDLELGNGQVFRFSGYRQNNLLAKLDYELGAHKLSLSYTSYDDEGRKPWANRRGEMPTVSEFNIKKYGSFEAAEYANTALNSYKDSTVSLNYRYTPASPLWDLQLALSSSSNDRHWVRPQIAFDKMFVSVGNFGHESWLEYDRDFIDINNTSQLGDHLLTVGLQYRSLDRRSLVLNKSYQNKAEKNFGLYTPYYQPGGRQDTYAFYISDSIALTDNLILKPSLRFDSIYSIGHGNLAPDYNDPSVGHDFSSTRHSGWSPRVGLEYRLGDVSFLTLDYAYSLQAPVVDEIYAVQYAKASSAQATSRGIDVERLHAYKLGLSSAFDGVFAGDDRLSTQLTLYWNQGKQDIAQRKGLWVDKSQPFESGYVNLDGYHIYGGDFEAQYRWHDWFADYTASYTRGKHSGSLRDSSGRDENLADIPPLNMRLHLGYYLTPELSLSWRGSWYDAQQKVPDEGLFVSDRPSQAYFLQDLYLGFQPEDMLQGLELRLALRNLTNQYYSPHLADGIAAQGRDIRLSLAYQF</sequence>
<dbReference type="CDD" id="cd01347">
    <property type="entry name" value="ligand_gated_channel"/>
    <property type="match status" value="1"/>
</dbReference>
<dbReference type="RefSeq" id="WP_243880294.1">
    <property type="nucleotide sequence ID" value="NZ_JADZHC010000036.1"/>
</dbReference>
<evidence type="ECO:0000256" key="8">
    <source>
        <dbReference type="PROSITE-ProRule" id="PRU01360"/>
    </source>
</evidence>
<keyword evidence="2 8" id="KW-0813">Transport</keyword>
<comment type="similarity">
    <text evidence="8 9">Belongs to the TonB-dependent receptor family.</text>
</comment>
<evidence type="ECO:0000256" key="10">
    <source>
        <dbReference type="SAM" id="SignalP"/>
    </source>
</evidence>
<dbReference type="InterPro" id="IPR039426">
    <property type="entry name" value="TonB-dep_rcpt-like"/>
</dbReference>
<dbReference type="SUPFAM" id="SSF56935">
    <property type="entry name" value="Porins"/>
    <property type="match status" value="1"/>
</dbReference>
<evidence type="ECO:0000256" key="4">
    <source>
        <dbReference type="ARBA" id="ARBA00022692"/>
    </source>
</evidence>
<evidence type="ECO:0000259" key="12">
    <source>
        <dbReference type="Pfam" id="PF07715"/>
    </source>
</evidence>
<evidence type="ECO:0000256" key="1">
    <source>
        <dbReference type="ARBA" id="ARBA00004571"/>
    </source>
</evidence>
<gene>
    <name evidence="13" type="primary">hxuC_1</name>
    <name evidence="13" type="ORF">NCTC10738_00293</name>
</gene>
<evidence type="ECO:0000313" key="14">
    <source>
        <dbReference type="Proteomes" id="UP000254069"/>
    </source>
</evidence>
<keyword evidence="4 8" id="KW-0812">Transmembrane</keyword>
<dbReference type="InterPro" id="IPR000531">
    <property type="entry name" value="Beta-barrel_TonB"/>
</dbReference>
<dbReference type="GO" id="GO:0015232">
    <property type="term" value="F:heme transmembrane transporter activity"/>
    <property type="evidence" value="ECO:0007669"/>
    <property type="project" value="InterPro"/>
</dbReference>
<evidence type="ECO:0000256" key="7">
    <source>
        <dbReference type="ARBA" id="ARBA00023237"/>
    </source>
</evidence>
<dbReference type="InterPro" id="IPR037066">
    <property type="entry name" value="Plug_dom_sf"/>
</dbReference>
<comment type="subcellular location">
    <subcellularLocation>
        <location evidence="1 8">Cell outer membrane</location>
        <topology evidence="1 8">Multi-pass membrane protein</topology>
    </subcellularLocation>
</comment>
<evidence type="ECO:0000256" key="9">
    <source>
        <dbReference type="RuleBase" id="RU003357"/>
    </source>
</evidence>
<dbReference type="GO" id="GO:0015344">
    <property type="term" value="F:siderophore uptake transmembrane transporter activity"/>
    <property type="evidence" value="ECO:0007669"/>
    <property type="project" value="TreeGrafter"/>
</dbReference>
<keyword evidence="7 8" id="KW-0998">Cell outer membrane</keyword>
<dbReference type="EMBL" id="UGYO01000001">
    <property type="protein sequence ID" value="SUI47468.1"/>
    <property type="molecule type" value="Genomic_DNA"/>
</dbReference>
<evidence type="ECO:0000256" key="3">
    <source>
        <dbReference type="ARBA" id="ARBA00022452"/>
    </source>
</evidence>
<dbReference type="AlphaFoldDB" id="A0A379YN91"/>
<protein>
    <submittedName>
        <fullName evidence="13">Heme/hemopexin utilization protein C</fullName>
    </submittedName>
</protein>
<dbReference type="Pfam" id="PF00593">
    <property type="entry name" value="TonB_dep_Rec_b-barrel"/>
    <property type="match status" value="1"/>
</dbReference>
<keyword evidence="3 8" id="KW-1134">Transmembrane beta strand</keyword>
<dbReference type="InterPro" id="IPR011276">
    <property type="entry name" value="TonB_haem/Hb_rcpt"/>
</dbReference>
<dbReference type="Gene3D" id="2.170.130.10">
    <property type="entry name" value="TonB-dependent receptor, plug domain"/>
    <property type="match status" value="1"/>
</dbReference>
<dbReference type="PROSITE" id="PS52016">
    <property type="entry name" value="TONB_DEPENDENT_REC_3"/>
    <property type="match status" value="1"/>
</dbReference>
<evidence type="ECO:0000256" key="5">
    <source>
        <dbReference type="ARBA" id="ARBA00023077"/>
    </source>
</evidence>
<feature type="domain" description="TonB-dependent receptor plug" evidence="12">
    <location>
        <begin position="74"/>
        <end position="168"/>
    </location>
</feature>
<dbReference type="NCBIfam" id="TIGR01785">
    <property type="entry name" value="TonB-hemin"/>
    <property type="match status" value="1"/>
</dbReference>
<dbReference type="GO" id="GO:0009279">
    <property type="term" value="C:cell outer membrane"/>
    <property type="evidence" value="ECO:0007669"/>
    <property type="project" value="UniProtKB-SubCell"/>
</dbReference>
<evidence type="ECO:0000313" key="13">
    <source>
        <dbReference type="EMBL" id="SUI47468.1"/>
    </source>
</evidence>
<feature type="chain" id="PRO_5016665768" evidence="10">
    <location>
        <begin position="30"/>
        <end position="747"/>
    </location>
</feature>
<proteinExistence type="inferred from homology"/>
<evidence type="ECO:0000256" key="6">
    <source>
        <dbReference type="ARBA" id="ARBA00023136"/>
    </source>
</evidence>
<organism evidence="13 14">
    <name type="scientific">Shewanella algae</name>
    <dbReference type="NCBI Taxonomy" id="38313"/>
    <lineage>
        <taxon>Bacteria</taxon>
        <taxon>Pseudomonadati</taxon>
        <taxon>Pseudomonadota</taxon>
        <taxon>Gammaproteobacteria</taxon>
        <taxon>Alteromonadales</taxon>
        <taxon>Shewanellaceae</taxon>
        <taxon>Shewanella</taxon>
    </lineage>
</organism>
<dbReference type="PANTHER" id="PTHR30069:SF56">
    <property type="entry name" value="TONB-DEPENDENT HEME RECEPTOR A"/>
    <property type="match status" value="1"/>
</dbReference>
<name>A0A379YN91_9GAMM</name>
<accession>A0A379YN91</accession>
<dbReference type="InterPro" id="IPR036942">
    <property type="entry name" value="Beta-barrel_TonB_sf"/>
</dbReference>
<keyword evidence="5 9" id="KW-0798">TonB box</keyword>
<dbReference type="GO" id="GO:0044718">
    <property type="term" value="P:siderophore transmembrane transport"/>
    <property type="evidence" value="ECO:0007669"/>
    <property type="project" value="TreeGrafter"/>
</dbReference>
<dbReference type="Proteomes" id="UP000254069">
    <property type="component" value="Unassembled WGS sequence"/>
</dbReference>
<dbReference type="PANTHER" id="PTHR30069">
    <property type="entry name" value="TONB-DEPENDENT OUTER MEMBRANE RECEPTOR"/>
    <property type="match status" value="1"/>
</dbReference>
<keyword evidence="6 8" id="KW-0472">Membrane</keyword>
<keyword evidence="14" id="KW-1185">Reference proteome</keyword>
<dbReference type="Gene3D" id="2.40.170.20">
    <property type="entry name" value="TonB-dependent receptor, beta-barrel domain"/>
    <property type="match status" value="1"/>
</dbReference>
<keyword evidence="10" id="KW-0732">Signal</keyword>
<evidence type="ECO:0000259" key="11">
    <source>
        <dbReference type="Pfam" id="PF00593"/>
    </source>
</evidence>